<proteinExistence type="predicted"/>
<accession>A0ABP7PIH7</accession>
<evidence type="ECO:0008006" key="3">
    <source>
        <dbReference type="Google" id="ProtNLM"/>
    </source>
</evidence>
<dbReference type="Proteomes" id="UP001418444">
    <property type="component" value="Unassembled WGS sequence"/>
</dbReference>
<dbReference type="RefSeq" id="WP_344784979.1">
    <property type="nucleotide sequence ID" value="NZ_BAAAZW010000008.1"/>
</dbReference>
<evidence type="ECO:0000313" key="2">
    <source>
        <dbReference type="Proteomes" id="UP001418444"/>
    </source>
</evidence>
<comment type="caution">
    <text evidence="1">The sequence shown here is derived from an EMBL/GenBank/DDBJ whole genome shotgun (WGS) entry which is preliminary data.</text>
</comment>
<organism evidence="1 2">
    <name type="scientific">Gordonia caeni</name>
    <dbReference type="NCBI Taxonomy" id="1007097"/>
    <lineage>
        <taxon>Bacteria</taxon>
        <taxon>Bacillati</taxon>
        <taxon>Actinomycetota</taxon>
        <taxon>Actinomycetes</taxon>
        <taxon>Mycobacteriales</taxon>
        <taxon>Gordoniaceae</taxon>
        <taxon>Gordonia</taxon>
    </lineage>
</organism>
<keyword evidence="2" id="KW-1185">Reference proteome</keyword>
<dbReference type="EMBL" id="BAAAZW010000008">
    <property type="protein sequence ID" value="GAA3966209.1"/>
    <property type="molecule type" value="Genomic_DNA"/>
</dbReference>
<reference evidence="2" key="1">
    <citation type="journal article" date="2019" name="Int. J. Syst. Evol. Microbiol.">
        <title>The Global Catalogue of Microorganisms (GCM) 10K type strain sequencing project: providing services to taxonomists for standard genome sequencing and annotation.</title>
        <authorList>
            <consortium name="The Broad Institute Genomics Platform"/>
            <consortium name="The Broad Institute Genome Sequencing Center for Infectious Disease"/>
            <person name="Wu L."/>
            <person name="Ma J."/>
        </authorList>
    </citation>
    <scope>NUCLEOTIDE SEQUENCE [LARGE SCALE GENOMIC DNA]</scope>
    <source>
        <strain evidence="2">JCM 16923</strain>
    </source>
</reference>
<gene>
    <name evidence="1" type="ORF">GCM10022231_28860</name>
</gene>
<evidence type="ECO:0000313" key="1">
    <source>
        <dbReference type="EMBL" id="GAA3966209.1"/>
    </source>
</evidence>
<name>A0ABP7PIH7_9ACTN</name>
<sequence length="209" mass="22821">MSDPIPIPVPERLTGREALTTNGQPAGWSLSDFWAWSSSDLLGNALRGMLAEFIVGTALDCIGTDAVRQEWDATDLITKDGLAVEVKSTAYLQSWGPTTTGSLRFGIGETYGWDARSNTYSPEHKRQADAYIFCVFTAKDRSTADPLDTDQWEFYAVSTACLNRTLGRQKSVALSVIKKLDGVTPGAYSDLADIVSRVLAGTDHHNRLK</sequence>
<protein>
    <recommendedName>
        <fullName evidence="3">Restriction endonuclease</fullName>
    </recommendedName>
</protein>